<dbReference type="RefSeq" id="XP_060409633.1">
    <property type="nucleotide sequence ID" value="XM_060558868.1"/>
</dbReference>
<keyword evidence="1" id="KW-0812">Transmembrane</keyword>
<dbReference type="Proteomes" id="UP001230504">
    <property type="component" value="Unassembled WGS sequence"/>
</dbReference>
<evidence type="ECO:0000256" key="1">
    <source>
        <dbReference type="SAM" id="Phobius"/>
    </source>
</evidence>
<keyword evidence="1" id="KW-0472">Membrane</keyword>
<feature type="transmembrane region" description="Helical" evidence="1">
    <location>
        <begin position="20"/>
        <end position="40"/>
    </location>
</feature>
<comment type="caution">
    <text evidence="2">The sequence shown here is derived from an EMBL/GenBank/DDBJ whole genome shotgun (WGS) entry which is preliminary data.</text>
</comment>
<keyword evidence="1" id="KW-1133">Transmembrane helix</keyword>
<gene>
    <name evidence="2" type="ORF">LY79DRAFT_567088</name>
</gene>
<dbReference type="GeneID" id="85443108"/>
<accession>A0AAD8V097</accession>
<evidence type="ECO:0000313" key="3">
    <source>
        <dbReference type="Proteomes" id="UP001230504"/>
    </source>
</evidence>
<proteinExistence type="predicted"/>
<dbReference type="EMBL" id="JAHLJV010000081">
    <property type="protein sequence ID" value="KAK1574078.1"/>
    <property type="molecule type" value="Genomic_DNA"/>
</dbReference>
<sequence>MGFRSVPMVLSTLLISHDRYLLVLCFPTVLLVLLHTCATLSQFQSDPDPRPLANNTWKTCCCYVDGSRAGPFGESQSRVCSSRVARKERKRGTIDRKVVPACVRAYLGKHMRREGGRSSFLPFLPSFIHSSVREKERKEGGSVAPC</sequence>
<reference evidence="2" key="1">
    <citation type="submission" date="2021-06" db="EMBL/GenBank/DDBJ databases">
        <title>Comparative genomics, transcriptomics and evolutionary studies reveal genomic signatures of adaptation to plant cell wall in hemibiotrophic fungi.</title>
        <authorList>
            <consortium name="DOE Joint Genome Institute"/>
            <person name="Baroncelli R."/>
            <person name="Diaz J.F."/>
            <person name="Benocci T."/>
            <person name="Peng M."/>
            <person name="Battaglia E."/>
            <person name="Haridas S."/>
            <person name="Andreopoulos W."/>
            <person name="Labutti K."/>
            <person name="Pangilinan J."/>
            <person name="Floch G.L."/>
            <person name="Makela M.R."/>
            <person name="Henrissat B."/>
            <person name="Grigoriev I.V."/>
            <person name="Crouch J.A."/>
            <person name="De Vries R.P."/>
            <person name="Sukno S.A."/>
            <person name="Thon M.R."/>
        </authorList>
    </citation>
    <scope>NUCLEOTIDE SEQUENCE</scope>
    <source>
        <strain evidence="2">CBS 125086</strain>
    </source>
</reference>
<organism evidence="2 3">
    <name type="scientific">Colletotrichum navitas</name>
    <dbReference type="NCBI Taxonomy" id="681940"/>
    <lineage>
        <taxon>Eukaryota</taxon>
        <taxon>Fungi</taxon>
        <taxon>Dikarya</taxon>
        <taxon>Ascomycota</taxon>
        <taxon>Pezizomycotina</taxon>
        <taxon>Sordariomycetes</taxon>
        <taxon>Hypocreomycetidae</taxon>
        <taxon>Glomerellales</taxon>
        <taxon>Glomerellaceae</taxon>
        <taxon>Colletotrichum</taxon>
        <taxon>Colletotrichum graminicola species complex</taxon>
    </lineage>
</organism>
<dbReference type="AlphaFoldDB" id="A0AAD8V097"/>
<keyword evidence="3" id="KW-1185">Reference proteome</keyword>
<name>A0AAD8V097_9PEZI</name>
<protein>
    <submittedName>
        <fullName evidence="2">Uncharacterized protein</fullName>
    </submittedName>
</protein>
<evidence type="ECO:0000313" key="2">
    <source>
        <dbReference type="EMBL" id="KAK1574078.1"/>
    </source>
</evidence>